<protein>
    <submittedName>
        <fullName evidence="1">Uncharacterized protein</fullName>
    </submittedName>
</protein>
<keyword evidence="2" id="KW-1185">Reference proteome</keyword>
<proteinExistence type="predicted"/>
<dbReference type="OrthoDB" id="86940at2"/>
<reference evidence="2" key="1">
    <citation type="submission" date="2016-11" db="EMBL/GenBank/DDBJ databases">
        <authorList>
            <person name="Varghese N."/>
            <person name="Submissions S."/>
        </authorList>
    </citation>
    <scope>NUCLEOTIDE SEQUENCE [LARGE SCALE GENOMIC DNA]</scope>
    <source>
        <strain evidence="2">DSM 16990</strain>
    </source>
</reference>
<evidence type="ECO:0000313" key="1">
    <source>
        <dbReference type="EMBL" id="SHE55098.1"/>
    </source>
</evidence>
<evidence type="ECO:0000313" key="2">
    <source>
        <dbReference type="Proteomes" id="UP000184287"/>
    </source>
</evidence>
<dbReference type="RefSeq" id="WP_073227018.1">
    <property type="nucleotide sequence ID" value="NZ_FQUQ01000001.1"/>
</dbReference>
<dbReference type="STRING" id="288992.SAMN04488522_101528"/>
<accession>A0A1M4UEQ7</accession>
<dbReference type="Proteomes" id="UP000184287">
    <property type="component" value="Unassembled WGS sequence"/>
</dbReference>
<gene>
    <name evidence="1" type="ORF">SAMN04488522_101528</name>
</gene>
<name>A0A1M4UEQ7_9SPHI</name>
<organism evidence="1 2">
    <name type="scientific">Pedobacter caeni</name>
    <dbReference type="NCBI Taxonomy" id="288992"/>
    <lineage>
        <taxon>Bacteria</taxon>
        <taxon>Pseudomonadati</taxon>
        <taxon>Bacteroidota</taxon>
        <taxon>Sphingobacteriia</taxon>
        <taxon>Sphingobacteriales</taxon>
        <taxon>Sphingobacteriaceae</taxon>
        <taxon>Pedobacter</taxon>
    </lineage>
</organism>
<sequence length="194" mass="22364">MVKPIFILIVAFLLSLSPEKVFSQNYNKLVYNVKGDLNNDNLEDLVTVKADTADLHHPFLFEIKFQTKGGKYVTVLKSETAVMDKYPEGTSSSLCILESLKVNKGMIIFRNQMDRGSMTHKFRFQHNNFELIGYTYHYAAPGAMEFVDYNLSTGEKLEKKTEYETDQILEKKTSIVKMNPLPNLKNFHPLDFTY</sequence>
<dbReference type="AlphaFoldDB" id="A0A1M4UEQ7"/>
<dbReference type="EMBL" id="FQUQ01000001">
    <property type="protein sequence ID" value="SHE55098.1"/>
    <property type="molecule type" value="Genomic_DNA"/>
</dbReference>